<evidence type="ECO:0000259" key="20">
    <source>
        <dbReference type="Pfam" id="PF09294"/>
    </source>
</evidence>
<feature type="region of interest" description="Disordered" evidence="16">
    <location>
        <begin position="334"/>
        <end position="369"/>
    </location>
</feature>
<keyword evidence="6" id="KW-0832">Ubl conjugation</keyword>
<dbReference type="Xenbase" id="XB-GENE-6457024">
    <property type="gene designation" value="ifngr1"/>
</dbReference>
<evidence type="ECO:0000256" key="6">
    <source>
        <dbReference type="ARBA" id="ARBA00022843"/>
    </source>
</evidence>
<evidence type="ECO:0000256" key="16">
    <source>
        <dbReference type="SAM" id="MobiDB-lite"/>
    </source>
</evidence>
<keyword evidence="12" id="KW-0393">Immunoglobulin domain</keyword>
<dbReference type="InterPro" id="IPR013783">
    <property type="entry name" value="Ig-like_fold"/>
</dbReference>
<reference evidence="22" key="3">
    <citation type="submission" date="2025-08" db="UniProtKB">
        <authorList>
            <consortium name="RefSeq"/>
        </authorList>
    </citation>
    <scope>IDENTIFICATION</scope>
</reference>
<dbReference type="PANTHER" id="PTHR20859:SF5">
    <property type="entry name" value="INTERFERON GAMMA RECEPTOR 1"/>
    <property type="match status" value="1"/>
</dbReference>
<evidence type="ECO:0000256" key="9">
    <source>
        <dbReference type="ARBA" id="ARBA00023157"/>
    </source>
</evidence>
<dbReference type="FunFam" id="2.60.40.10:FF:001244">
    <property type="entry name" value="Interferon gamma receptor 1"/>
    <property type="match status" value="1"/>
</dbReference>
<evidence type="ECO:0000256" key="5">
    <source>
        <dbReference type="ARBA" id="ARBA00022729"/>
    </source>
</evidence>
<evidence type="ECO:0000313" key="23">
    <source>
        <dbReference type="Xenbase" id="XB-GENE-6457024"/>
    </source>
</evidence>
<keyword evidence="7 17" id="KW-1133">Transmembrane helix</keyword>
<evidence type="ECO:0000256" key="8">
    <source>
        <dbReference type="ARBA" id="ARBA00023136"/>
    </source>
</evidence>
<keyword evidence="10 22" id="KW-0675">Receptor</keyword>
<dbReference type="InterPro" id="IPR015373">
    <property type="entry name" value="Interferon/interleukin_rcp_dom"/>
</dbReference>
<keyword evidence="5 18" id="KW-0732">Signal</keyword>
<evidence type="ECO:0000256" key="11">
    <source>
        <dbReference type="ARBA" id="ARBA00023180"/>
    </source>
</evidence>
<keyword evidence="8 17" id="KW-0472">Membrane</keyword>
<evidence type="ECO:0000256" key="17">
    <source>
        <dbReference type="SAM" id="Phobius"/>
    </source>
</evidence>
<evidence type="ECO:0000256" key="4">
    <source>
        <dbReference type="ARBA" id="ARBA00022692"/>
    </source>
</evidence>
<evidence type="ECO:0000256" key="15">
    <source>
        <dbReference type="ARBA" id="ARBA00082025"/>
    </source>
</evidence>
<dbReference type="AlphaFoldDB" id="A0A8J0PMQ7"/>
<dbReference type="GO" id="GO:0005886">
    <property type="term" value="C:plasma membrane"/>
    <property type="evidence" value="ECO:0007669"/>
    <property type="project" value="UniProtKB-SubCell"/>
</dbReference>
<feature type="domain" description="Fibronectin type-III" evidence="19">
    <location>
        <begin position="42"/>
        <end position="134"/>
    </location>
</feature>
<feature type="compositionally biased region" description="Basic and acidic residues" evidence="16">
    <location>
        <begin position="354"/>
        <end position="369"/>
    </location>
</feature>
<evidence type="ECO:0000256" key="18">
    <source>
        <dbReference type="SAM" id="SignalP"/>
    </source>
</evidence>
<evidence type="ECO:0000313" key="22">
    <source>
        <dbReference type="RefSeq" id="NP_001072814.2"/>
    </source>
</evidence>
<dbReference type="FunFam" id="2.60.40.10:FF:001425">
    <property type="entry name" value="Interferon gamma receptor 1"/>
    <property type="match status" value="1"/>
</dbReference>
<sequence precursor="true">MEGGWRPGVIPLPYTNLLALLLLVLMVSGAEEKPGLAHGTQRTSASAYTVPLPLNLLLKSYNMNTTLFWDYNFTSATPHFQVEIKDYKKDGNWSVVKSCKDTLQKYCDLSKKFNNPGIYYKARVKAFVGTEESNYSIANDFSLRIHGKVGPPTLNSSVENTEIIVYIWHPVTPLKDGNEYKTIHQFYDDFSYEVFYNNQTTMVSECDELGCTAYLEDLLKDKTYCITAQGRSIYWDVKGEKSQEICVYIENKHFMTQNFIIGCIVSFCCVLLSLVIGMTLLLKGNPKTPQSVTLSSKRHFPLNTQQESRFDPISITTEETKSSLEKGCHVKPMLDTADTSQTDEPGYSSSLTGTEKHYSEDGHEPRRINDHDARSIEELNCSNNGSIYFHTDSDNGMPLDLETLKVTENTPLSEFKCPSSSSGYDKPHVPFIC</sequence>
<dbReference type="Proteomes" id="UP000008143">
    <property type="component" value="Chromosome 5"/>
</dbReference>
<comment type="subcellular location">
    <subcellularLocation>
        <location evidence="1">Cell membrane</location>
        <topology evidence="1">Single-pass type I membrane protein</topology>
    </subcellularLocation>
</comment>
<dbReference type="InterPro" id="IPR036116">
    <property type="entry name" value="FN3_sf"/>
</dbReference>
<evidence type="ECO:0000256" key="12">
    <source>
        <dbReference type="ARBA" id="ARBA00023319"/>
    </source>
</evidence>
<dbReference type="InterPro" id="IPR003961">
    <property type="entry name" value="FN3_dom"/>
</dbReference>
<dbReference type="Pfam" id="PF01108">
    <property type="entry name" value="Tissue_fac"/>
    <property type="match status" value="1"/>
</dbReference>
<evidence type="ECO:0000313" key="21">
    <source>
        <dbReference type="Proteomes" id="UP000008143"/>
    </source>
</evidence>
<evidence type="ECO:0000256" key="7">
    <source>
        <dbReference type="ARBA" id="ARBA00022989"/>
    </source>
</evidence>
<evidence type="ECO:0000259" key="19">
    <source>
        <dbReference type="Pfam" id="PF01108"/>
    </source>
</evidence>
<dbReference type="Gene3D" id="2.60.40.10">
    <property type="entry name" value="Immunoglobulins"/>
    <property type="match status" value="2"/>
</dbReference>
<feature type="chain" id="PRO_5033206404" description="Interferon gamma receptor 1" evidence="18 22">
    <location>
        <begin position="33"/>
        <end position="433"/>
    </location>
</feature>
<evidence type="ECO:0000256" key="10">
    <source>
        <dbReference type="ARBA" id="ARBA00023170"/>
    </source>
</evidence>
<dbReference type="GO" id="GO:0009615">
    <property type="term" value="P:response to virus"/>
    <property type="evidence" value="ECO:0007669"/>
    <property type="project" value="UniProtKB-ARBA"/>
</dbReference>
<feature type="domain" description="Interferon/interleukin receptor" evidence="20">
    <location>
        <begin position="149"/>
        <end position="249"/>
    </location>
</feature>
<dbReference type="PANTHER" id="PTHR20859">
    <property type="entry name" value="INTERFERON/INTERLEUKIN RECEPTOR"/>
    <property type="match status" value="1"/>
</dbReference>
<accession>A0A8J0PMQ7</accession>
<evidence type="ECO:0000256" key="13">
    <source>
        <dbReference type="ARBA" id="ARBA00063248"/>
    </source>
</evidence>
<reference evidence="22" key="2">
    <citation type="journal article" date="2007" name="BMC Genomics">
        <title>Exploring nervous system transcriptomes during embryogenesis and metamorphosis in Xenopus tropicalis using EST analysis.</title>
        <authorList>
            <person name="Fierro A.C."/>
            <person name="Thuret R."/>
            <person name="Coen L."/>
            <person name="Perron M."/>
            <person name="Demeneix B.A."/>
            <person name="Wegnez M."/>
            <person name="Gyapay G."/>
            <person name="Weissenbach J."/>
            <person name="Wincker P."/>
            <person name="Mazabraud A."/>
            <person name="Pollet N."/>
        </authorList>
    </citation>
    <scope>NUCLEOTIDE SEQUENCE</scope>
</reference>
<dbReference type="KEGG" id="xtr:780275"/>
<protein>
    <recommendedName>
        <fullName evidence="14">Interferon gamma receptor 1</fullName>
    </recommendedName>
    <alternativeName>
        <fullName evidence="15">Interferon gamma receptor alpha-chain</fullName>
    </alternativeName>
</protein>
<dbReference type="OrthoDB" id="9946382at2759"/>
<dbReference type="SUPFAM" id="SSF49265">
    <property type="entry name" value="Fibronectin type III"/>
    <property type="match status" value="2"/>
</dbReference>
<dbReference type="GO" id="GO:0002376">
    <property type="term" value="P:immune system process"/>
    <property type="evidence" value="ECO:0007669"/>
    <property type="project" value="UniProtKB-ARBA"/>
</dbReference>
<keyword evidence="11" id="KW-0325">Glycoprotein</keyword>
<feature type="transmembrane region" description="Helical" evidence="17">
    <location>
        <begin position="259"/>
        <end position="282"/>
    </location>
</feature>
<keyword evidence="2" id="KW-1003">Cell membrane</keyword>
<dbReference type="InterPro" id="IPR050650">
    <property type="entry name" value="Type-II_Cytokine-TF_Rcpt"/>
</dbReference>
<dbReference type="OMA" id="NIMLPKS"/>
<proteinExistence type="predicted"/>
<dbReference type="Pfam" id="PF09294">
    <property type="entry name" value="Interfer-bind"/>
    <property type="match status" value="1"/>
</dbReference>
<dbReference type="GeneID" id="780275"/>
<gene>
    <name evidence="22 23" type="primary">ifngr1</name>
    <name evidence="22" type="synonym">cd119</name>
    <name evidence="22" type="synonym">ifngr</name>
</gene>
<dbReference type="RefSeq" id="NP_001072814.2">
    <property type="nucleotide sequence ID" value="NM_001079346.2"/>
</dbReference>
<keyword evidence="3" id="KW-0597">Phosphoprotein</keyword>
<evidence type="ECO:0000256" key="1">
    <source>
        <dbReference type="ARBA" id="ARBA00004251"/>
    </source>
</evidence>
<keyword evidence="9" id="KW-1015">Disulfide bond</keyword>
<dbReference type="CTD" id="3459"/>
<keyword evidence="21" id="KW-1185">Reference proteome</keyword>
<organism evidence="21 22">
    <name type="scientific">Xenopus tropicalis</name>
    <name type="common">Western clawed frog</name>
    <name type="synonym">Silurana tropicalis</name>
    <dbReference type="NCBI Taxonomy" id="8364"/>
    <lineage>
        <taxon>Eukaryota</taxon>
        <taxon>Metazoa</taxon>
        <taxon>Chordata</taxon>
        <taxon>Craniata</taxon>
        <taxon>Vertebrata</taxon>
        <taxon>Euteleostomi</taxon>
        <taxon>Amphibia</taxon>
        <taxon>Batrachia</taxon>
        <taxon>Anura</taxon>
        <taxon>Pipoidea</taxon>
        <taxon>Pipidae</taxon>
        <taxon>Xenopodinae</taxon>
        <taxon>Xenopus</taxon>
        <taxon>Silurana</taxon>
    </lineage>
</organism>
<dbReference type="GO" id="GO:0006952">
    <property type="term" value="P:defense response"/>
    <property type="evidence" value="ECO:0007669"/>
    <property type="project" value="UniProtKB-ARBA"/>
</dbReference>
<evidence type="ECO:0000256" key="14">
    <source>
        <dbReference type="ARBA" id="ARBA00069555"/>
    </source>
</evidence>
<name>A0A8J0PMQ7_XENTR</name>
<keyword evidence="4 17" id="KW-0812">Transmembrane</keyword>
<comment type="subunit">
    <text evidence="13">Monomer. Heterodimer with IFNGR2, to form the IFNG receptor complex. Interacts with JAK1. Interacts (when phosphorylated) with STAT1. Interacts with SOCS1.</text>
</comment>
<reference evidence="22" key="1">
    <citation type="journal article" date="2002" name="Dev. Dyn.">
        <title>Genetic and genomic tools for Xenopus research: The NIH Xenopus initiative.</title>
        <authorList>
            <person name="Klein S.L."/>
            <person name="Strausberg R.L."/>
            <person name="Wagner L."/>
            <person name="Pontius J."/>
            <person name="Clifton S.W."/>
            <person name="Richardson P."/>
        </authorList>
    </citation>
    <scope>NUCLEOTIDE SEQUENCE</scope>
</reference>
<feature type="signal peptide" evidence="18 22">
    <location>
        <begin position="1"/>
        <end position="32"/>
    </location>
</feature>
<evidence type="ECO:0000256" key="3">
    <source>
        <dbReference type="ARBA" id="ARBA00022553"/>
    </source>
</evidence>
<dbReference type="AGR" id="Xenbase:XB-GENE-6457024"/>
<feature type="compositionally biased region" description="Polar residues" evidence="16">
    <location>
        <begin position="337"/>
        <end position="353"/>
    </location>
</feature>
<evidence type="ECO:0000256" key="2">
    <source>
        <dbReference type="ARBA" id="ARBA00022475"/>
    </source>
</evidence>